<dbReference type="HOGENOM" id="CLU_1189056_0_0_3"/>
<dbReference type="OrthoDB" id="9779889at2"/>
<dbReference type="CDD" id="cd06257">
    <property type="entry name" value="DnaJ"/>
    <property type="match status" value="1"/>
</dbReference>
<dbReference type="KEGG" id="cyc:PCC7424_1503"/>
<dbReference type="AlphaFoldDB" id="B7K8I4"/>
<reference evidence="3" key="1">
    <citation type="journal article" date="2011" name="MBio">
        <title>Novel metabolic attributes of the genus Cyanothece, comprising a group of unicellular nitrogen-fixing Cyanobacteria.</title>
        <authorList>
            <person name="Bandyopadhyay A."/>
            <person name="Elvitigala T."/>
            <person name="Welsh E."/>
            <person name="Stockel J."/>
            <person name="Liberton M."/>
            <person name="Min H."/>
            <person name="Sherman L.A."/>
            <person name="Pakrasi H.B."/>
        </authorList>
    </citation>
    <scope>NUCLEOTIDE SEQUENCE [LARGE SCALE GENOMIC DNA]</scope>
    <source>
        <strain evidence="3">PCC 7424</strain>
    </source>
</reference>
<evidence type="ECO:0000313" key="2">
    <source>
        <dbReference type="EMBL" id="ACK69944.1"/>
    </source>
</evidence>
<dbReference type="Gene3D" id="1.10.287.110">
    <property type="entry name" value="DnaJ domain"/>
    <property type="match status" value="1"/>
</dbReference>
<dbReference type="STRING" id="65393.PCC7424_1503"/>
<dbReference type="PANTHER" id="PTHR44825">
    <property type="match status" value="1"/>
</dbReference>
<dbReference type="PRINTS" id="PR00625">
    <property type="entry name" value="JDOMAIN"/>
</dbReference>
<evidence type="ECO:0000313" key="3">
    <source>
        <dbReference type="Proteomes" id="UP000002384"/>
    </source>
</evidence>
<feature type="domain" description="J" evidence="1">
    <location>
        <begin position="5"/>
        <end position="69"/>
    </location>
</feature>
<sequence>MVKSNHYKILEVSQKATQPEIKQAYRRLVKQFHPDSHCETANHDKIVMINAAYEVLGDPQRRRAYDQQLSVGDTYDFSTRRQQRTAEAQNRYQSRRKAEKAREVYLDQWYNQTYVPLIRLISQIIRPLNSQIEALSADPFDDELMETFQDYLENCRHYLNQAKYLFSAQPNPPKLAKVAANLYYCLNQVSDGIEELELFTLNYDDHHLHTGQELFRIAYRLRGEAQKYAKAYV</sequence>
<evidence type="ECO:0000259" key="1">
    <source>
        <dbReference type="PROSITE" id="PS50076"/>
    </source>
</evidence>
<dbReference type="InterPro" id="IPR001623">
    <property type="entry name" value="DnaJ_domain"/>
</dbReference>
<dbReference type="Pfam" id="PF00226">
    <property type="entry name" value="DnaJ"/>
    <property type="match status" value="1"/>
</dbReference>
<keyword evidence="2" id="KW-0346">Stress response</keyword>
<dbReference type="SMART" id="SM00271">
    <property type="entry name" value="DnaJ"/>
    <property type="match status" value="1"/>
</dbReference>
<organism evidence="2 3">
    <name type="scientific">Gloeothece citriformis (strain PCC 7424)</name>
    <name type="common">Cyanothece sp. (strain PCC 7424)</name>
    <dbReference type="NCBI Taxonomy" id="65393"/>
    <lineage>
        <taxon>Bacteria</taxon>
        <taxon>Bacillati</taxon>
        <taxon>Cyanobacteriota</taxon>
        <taxon>Cyanophyceae</taxon>
        <taxon>Oscillatoriophycideae</taxon>
        <taxon>Chroococcales</taxon>
        <taxon>Aphanothecaceae</taxon>
        <taxon>Gloeothece</taxon>
        <taxon>Gloeothece citriformis</taxon>
    </lineage>
</organism>
<dbReference type="PROSITE" id="PS50076">
    <property type="entry name" value="DNAJ_2"/>
    <property type="match status" value="1"/>
</dbReference>
<dbReference type="PANTHER" id="PTHR44825:SF1">
    <property type="entry name" value="DNAJ HOMOLOG SUBFAMILY C MEMBER 4"/>
    <property type="match status" value="1"/>
</dbReference>
<dbReference type="SUPFAM" id="SSF46565">
    <property type="entry name" value="Chaperone J-domain"/>
    <property type="match status" value="1"/>
</dbReference>
<gene>
    <name evidence="2" type="ordered locus">PCC7424_1503</name>
</gene>
<accession>B7K8I4</accession>
<protein>
    <submittedName>
        <fullName evidence="2">Heat shock protein DnaJ domain protein</fullName>
    </submittedName>
</protein>
<dbReference type="Proteomes" id="UP000002384">
    <property type="component" value="Chromosome"/>
</dbReference>
<name>B7K8I4_GLOC7</name>
<proteinExistence type="predicted"/>
<dbReference type="RefSeq" id="WP_012598889.1">
    <property type="nucleotide sequence ID" value="NC_011729.1"/>
</dbReference>
<keyword evidence="3" id="KW-1185">Reference proteome</keyword>
<dbReference type="InterPro" id="IPR052763">
    <property type="entry name" value="DnaJ_C4"/>
</dbReference>
<dbReference type="eggNOG" id="COG0484">
    <property type="taxonomic scope" value="Bacteria"/>
</dbReference>
<dbReference type="InterPro" id="IPR036869">
    <property type="entry name" value="J_dom_sf"/>
</dbReference>
<dbReference type="EMBL" id="CP001291">
    <property type="protein sequence ID" value="ACK69944.1"/>
    <property type="molecule type" value="Genomic_DNA"/>
</dbReference>